<sequence>MKLMNIIVVLLFTVNVYGSEDYIFSDKDNACGPRCLRAILKLDSDREVGIHDIYNILEKKLFAVTTFEDLKYVAVSFGYEAEAYKTTINKLNKYDGYLIIPVRTSNDANTPLHFVLLSLAKLKDIWDGYVLVIKDAKTNRTKAGPESTNMIMREKSKKSADNFHDFGKVETGRKLRHTFKIQDKDRIAEVKVVKKNCSCLSAGIQKDEDDYLISMEMMASEAGSQEVYADVMLWPSKRVRRYTMKTYGIDHYILSPKVAYIEVHEGDIGEYPVQIKYFTDKKSSFKYDHTVNTLTELKVIRGDKKVVENSNGTVEIINNFTLKYDIKNSDIARETKSTIDFVFEKDGHPLHIPMECFLKIYSEKFRLTPEKVFIIAQN</sequence>
<gene>
    <name evidence="2" type="ORF">LCGC14_2280040</name>
</gene>
<feature type="non-terminal residue" evidence="2">
    <location>
        <position position="378"/>
    </location>
</feature>
<protein>
    <recommendedName>
        <fullName evidence="1">Peptidase C39 domain-containing protein</fullName>
    </recommendedName>
</protein>
<name>A0A0F9FPL4_9ZZZZ</name>
<comment type="caution">
    <text evidence="2">The sequence shown here is derived from an EMBL/GenBank/DDBJ whole genome shotgun (WGS) entry which is preliminary data.</text>
</comment>
<reference evidence="2" key="1">
    <citation type="journal article" date="2015" name="Nature">
        <title>Complex archaea that bridge the gap between prokaryotes and eukaryotes.</title>
        <authorList>
            <person name="Spang A."/>
            <person name="Saw J.H."/>
            <person name="Jorgensen S.L."/>
            <person name="Zaremba-Niedzwiedzka K."/>
            <person name="Martijn J."/>
            <person name="Lind A.E."/>
            <person name="van Eijk R."/>
            <person name="Schleper C."/>
            <person name="Guy L."/>
            <person name="Ettema T.J."/>
        </authorList>
    </citation>
    <scope>NUCLEOTIDE SEQUENCE</scope>
</reference>
<organism evidence="2">
    <name type="scientific">marine sediment metagenome</name>
    <dbReference type="NCBI Taxonomy" id="412755"/>
    <lineage>
        <taxon>unclassified sequences</taxon>
        <taxon>metagenomes</taxon>
        <taxon>ecological metagenomes</taxon>
    </lineage>
</organism>
<evidence type="ECO:0000313" key="2">
    <source>
        <dbReference type="EMBL" id="KKL52977.1"/>
    </source>
</evidence>
<dbReference type="EMBL" id="LAZR01031698">
    <property type="protein sequence ID" value="KKL52977.1"/>
    <property type="molecule type" value="Genomic_DNA"/>
</dbReference>
<feature type="domain" description="Peptidase C39" evidence="1">
    <location>
        <begin position="22"/>
        <end position="118"/>
    </location>
</feature>
<proteinExistence type="predicted"/>
<dbReference type="GO" id="GO:0005524">
    <property type="term" value="F:ATP binding"/>
    <property type="evidence" value="ECO:0007669"/>
    <property type="project" value="InterPro"/>
</dbReference>
<dbReference type="GO" id="GO:0016020">
    <property type="term" value="C:membrane"/>
    <property type="evidence" value="ECO:0007669"/>
    <property type="project" value="InterPro"/>
</dbReference>
<dbReference type="InterPro" id="IPR005074">
    <property type="entry name" value="Peptidase_C39"/>
</dbReference>
<dbReference type="Gene3D" id="3.90.70.10">
    <property type="entry name" value="Cysteine proteinases"/>
    <property type="match status" value="1"/>
</dbReference>
<dbReference type="GO" id="GO:0006508">
    <property type="term" value="P:proteolysis"/>
    <property type="evidence" value="ECO:0007669"/>
    <property type="project" value="InterPro"/>
</dbReference>
<accession>A0A0F9FPL4</accession>
<evidence type="ECO:0000259" key="1">
    <source>
        <dbReference type="Pfam" id="PF03412"/>
    </source>
</evidence>
<dbReference type="Pfam" id="PF03412">
    <property type="entry name" value="Peptidase_C39"/>
    <property type="match status" value="1"/>
</dbReference>
<dbReference type="GO" id="GO:0008233">
    <property type="term" value="F:peptidase activity"/>
    <property type="evidence" value="ECO:0007669"/>
    <property type="project" value="InterPro"/>
</dbReference>
<dbReference type="AlphaFoldDB" id="A0A0F9FPL4"/>